<dbReference type="InParanoid" id="C7Q1J4"/>
<dbReference type="Pfam" id="PF03551">
    <property type="entry name" value="PadR"/>
    <property type="match status" value="1"/>
</dbReference>
<dbReference type="Gene3D" id="1.10.10.10">
    <property type="entry name" value="Winged helix-like DNA-binding domain superfamily/Winged helix DNA-binding domain"/>
    <property type="match status" value="1"/>
</dbReference>
<reference evidence="3 4" key="1">
    <citation type="journal article" date="2009" name="Stand. Genomic Sci.">
        <title>Complete genome sequence of Catenulispora acidiphila type strain (ID 139908).</title>
        <authorList>
            <person name="Copeland A."/>
            <person name="Lapidus A."/>
            <person name="Glavina Del Rio T."/>
            <person name="Nolan M."/>
            <person name="Lucas S."/>
            <person name="Chen F."/>
            <person name="Tice H."/>
            <person name="Cheng J.F."/>
            <person name="Bruce D."/>
            <person name="Goodwin L."/>
            <person name="Pitluck S."/>
            <person name="Mikhailova N."/>
            <person name="Pati A."/>
            <person name="Ivanova N."/>
            <person name="Mavromatis K."/>
            <person name="Chen A."/>
            <person name="Palaniappan K."/>
            <person name="Chain P."/>
            <person name="Land M."/>
            <person name="Hauser L."/>
            <person name="Chang Y.J."/>
            <person name="Jeffries C.D."/>
            <person name="Chertkov O."/>
            <person name="Brettin T."/>
            <person name="Detter J.C."/>
            <person name="Han C."/>
            <person name="Ali Z."/>
            <person name="Tindall B.J."/>
            <person name="Goker M."/>
            <person name="Bristow J."/>
            <person name="Eisen J.A."/>
            <person name="Markowitz V."/>
            <person name="Hugenholtz P."/>
            <person name="Kyrpides N.C."/>
            <person name="Klenk H.P."/>
        </authorList>
    </citation>
    <scope>NUCLEOTIDE SEQUENCE [LARGE SCALE GENOMIC DNA]</scope>
    <source>
        <strain evidence="4">DSM 44928 / JCM 14897 / NBRC 102108 / NRRL B-24433 / ID139908</strain>
    </source>
</reference>
<proteinExistence type="predicted"/>
<dbReference type="HOGENOM" id="CLU_089258_5_1_11"/>
<gene>
    <name evidence="3" type="ordered locus">Caci_4863</name>
</gene>
<dbReference type="InterPro" id="IPR005149">
    <property type="entry name" value="Tscrpt_reg_PadR_N"/>
</dbReference>
<dbReference type="OrthoDB" id="3186544at2"/>
<dbReference type="PANTHER" id="PTHR43252">
    <property type="entry name" value="TRANSCRIPTIONAL REGULATOR YQJI"/>
    <property type="match status" value="1"/>
</dbReference>
<dbReference type="RefSeq" id="WP_015793452.1">
    <property type="nucleotide sequence ID" value="NC_013131.1"/>
</dbReference>
<keyword evidence="4" id="KW-1185">Reference proteome</keyword>
<dbReference type="Proteomes" id="UP000000851">
    <property type="component" value="Chromosome"/>
</dbReference>
<dbReference type="KEGG" id="cai:Caci_4863"/>
<dbReference type="InterPro" id="IPR018309">
    <property type="entry name" value="Tscrpt_reg_PadR_C"/>
</dbReference>
<dbReference type="Pfam" id="PF10400">
    <property type="entry name" value="Vir_act_alpha_C"/>
    <property type="match status" value="1"/>
</dbReference>
<dbReference type="STRING" id="479433.Caci_4863"/>
<sequence>MSRTVPEVKAYAGELNSTAASLLGFLHGGPASGYELVGIAEGLIGDFWSLTRSQVYRELATLSARGLITAGPVGPRARRRYELTETGRVAFAAWLAEPPGPEQIRYPLLLKLAFGSSIDRDTLRGYLVEHRVMHERRLKRYYDMADNIDDKLLRSTVRFGIHYERGVLAWMDEVAESLDVPDAEEG</sequence>
<feature type="domain" description="Transcription regulator PadR C-terminal" evidence="2">
    <location>
        <begin position="104"/>
        <end position="178"/>
    </location>
</feature>
<dbReference type="SUPFAM" id="SSF46785">
    <property type="entry name" value="Winged helix' DNA-binding domain"/>
    <property type="match status" value="1"/>
</dbReference>
<evidence type="ECO:0000259" key="1">
    <source>
        <dbReference type="Pfam" id="PF03551"/>
    </source>
</evidence>
<dbReference type="EMBL" id="CP001700">
    <property type="protein sequence ID" value="ACU73723.1"/>
    <property type="molecule type" value="Genomic_DNA"/>
</dbReference>
<dbReference type="InterPro" id="IPR036390">
    <property type="entry name" value="WH_DNA-bd_sf"/>
</dbReference>
<dbReference type="InterPro" id="IPR036388">
    <property type="entry name" value="WH-like_DNA-bd_sf"/>
</dbReference>
<evidence type="ECO:0000313" key="3">
    <source>
        <dbReference type="EMBL" id="ACU73723.1"/>
    </source>
</evidence>
<organism evidence="3 4">
    <name type="scientific">Catenulispora acidiphila (strain DSM 44928 / JCM 14897 / NBRC 102108 / NRRL B-24433 / ID139908)</name>
    <dbReference type="NCBI Taxonomy" id="479433"/>
    <lineage>
        <taxon>Bacteria</taxon>
        <taxon>Bacillati</taxon>
        <taxon>Actinomycetota</taxon>
        <taxon>Actinomycetes</taxon>
        <taxon>Catenulisporales</taxon>
        <taxon>Catenulisporaceae</taxon>
        <taxon>Catenulispora</taxon>
    </lineage>
</organism>
<dbReference type="PANTHER" id="PTHR43252:SF4">
    <property type="entry name" value="TRANSCRIPTIONAL REGULATORY PROTEIN"/>
    <property type="match status" value="1"/>
</dbReference>
<dbReference type="Gene3D" id="6.10.140.190">
    <property type="match status" value="1"/>
</dbReference>
<feature type="domain" description="Transcription regulator PadR N-terminal" evidence="1">
    <location>
        <begin position="22"/>
        <end position="92"/>
    </location>
</feature>
<dbReference type="eggNOG" id="COG1695">
    <property type="taxonomic scope" value="Bacteria"/>
</dbReference>
<accession>C7Q1J4</accession>
<dbReference type="AlphaFoldDB" id="C7Q1J4"/>
<protein>
    <submittedName>
        <fullName evidence="3">Transcriptional regulator, PadR-like family</fullName>
    </submittedName>
</protein>
<evidence type="ECO:0000313" key="4">
    <source>
        <dbReference type="Proteomes" id="UP000000851"/>
    </source>
</evidence>
<name>C7Q1J4_CATAD</name>
<evidence type="ECO:0000259" key="2">
    <source>
        <dbReference type="Pfam" id="PF10400"/>
    </source>
</evidence>